<evidence type="ECO:0000313" key="2">
    <source>
        <dbReference type="EMBL" id="NEZ47244.1"/>
    </source>
</evidence>
<protein>
    <recommendedName>
        <fullName evidence="4">Phage exported protein</fullName>
    </recommendedName>
</protein>
<organism evidence="2 3">
    <name type="scientific">Clostridium niameyense</name>
    <dbReference type="NCBI Taxonomy" id="1622073"/>
    <lineage>
        <taxon>Bacteria</taxon>
        <taxon>Bacillati</taxon>
        <taxon>Bacillota</taxon>
        <taxon>Clostridia</taxon>
        <taxon>Eubacteriales</taxon>
        <taxon>Clostridiaceae</taxon>
        <taxon>Clostridium</taxon>
    </lineage>
</organism>
<proteinExistence type="predicted"/>
<dbReference type="RefSeq" id="WP_050607278.1">
    <property type="nucleotide sequence ID" value="NZ_CABKUB010000006.1"/>
</dbReference>
<evidence type="ECO:0000256" key="1">
    <source>
        <dbReference type="SAM" id="Phobius"/>
    </source>
</evidence>
<dbReference type="AlphaFoldDB" id="A0A6M0RAF6"/>
<keyword evidence="1" id="KW-1133">Transmembrane helix</keyword>
<keyword evidence="3" id="KW-1185">Reference proteome</keyword>
<gene>
    <name evidence="2" type="ORF">FDF74_08510</name>
</gene>
<dbReference type="OrthoDB" id="1758082at2"/>
<evidence type="ECO:0008006" key="4">
    <source>
        <dbReference type="Google" id="ProtNLM"/>
    </source>
</evidence>
<sequence>MKFLKEFLQIKKIIALMLTIVFCVLSFKGEISSSEFLTIFSMIISFYFGQSSVRQAAKEGRDIKK</sequence>
<comment type="caution">
    <text evidence="2">The sequence shown here is derived from an EMBL/GenBank/DDBJ whole genome shotgun (WGS) entry which is preliminary data.</text>
</comment>
<feature type="transmembrane region" description="Helical" evidence="1">
    <location>
        <begin position="37"/>
        <end position="57"/>
    </location>
</feature>
<dbReference type="EMBL" id="SXDP01000006">
    <property type="protein sequence ID" value="NEZ47244.1"/>
    <property type="molecule type" value="Genomic_DNA"/>
</dbReference>
<keyword evidence="1" id="KW-0812">Transmembrane</keyword>
<dbReference type="Proteomes" id="UP000473885">
    <property type="component" value="Unassembled WGS sequence"/>
</dbReference>
<name>A0A6M0RAF6_9CLOT</name>
<reference evidence="2 3" key="1">
    <citation type="submission" date="2019-04" db="EMBL/GenBank/DDBJ databases">
        <title>Genome sequencing of Clostridium botulinum Groups I-IV and Clostridium butyricum.</title>
        <authorList>
            <person name="Brunt J."/>
            <person name="Van Vliet A.H.M."/>
            <person name="Stringer S.C."/>
            <person name="Carter A.T."/>
            <person name="Peck M.W."/>
        </authorList>
    </citation>
    <scope>NUCLEOTIDE SEQUENCE [LARGE SCALE GENOMIC DNA]</scope>
    <source>
        <strain evidence="2 3">IFR 18/094</strain>
    </source>
</reference>
<evidence type="ECO:0000313" key="3">
    <source>
        <dbReference type="Proteomes" id="UP000473885"/>
    </source>
</evidence>
<keyword evidence="1" id="KW-0472">Membrane</keyword>
<feature type="transmembrane region" description="Helical" evidence="1">
    <location>
        <begin position="12"/>
        <end position="31"/>
    </location>
</feature>
<accession>A0A6M0RAF6</accession>